<dbReference type="OrthoDB" id="5497782at2759"/>
<sequence length="462" mass="52564">MPQPGKSKGKGKKNGGGRQIRTPGLENASLAQKTPEPTQIPMPTSTPAAAKKQAVGVLEDLRILTDRIRNLETVEEGEDHPDYWDQEMDTDEYEEFEAEREKQEAENGKEENLDEVYKMLTRKVKHGCTHWDLLDAGKEIVRKRKAEGEEREKLNSELSTVRREREELRRQVEKIEEEKEQLRKTILELEGELSREKNIPKERFVEESEGMLTFPEEAEFWKKRCRVAEEFGFEAESRRDKIWEEVLEEQVKIGVEKALAQQQKKGKGVGELEVAMEKKQRKKKKGAKDWKVPKDTPPAKTEEDTEMLGVKPEQKAKVQEGGKEGEKDMAPVTSPITKKQATVRQVAPPVTKPQVAKHKRTYKVADNKYVDIKAFVVHGVPCHRPMADTIQDVKRTGIRGIIGARWLLAGSRRFNKTTSSVVIFLAKPVSFHVQAGHTRMMLRGRVRVEAALDSGSDSGSGW</sequence>
<gene>
    <name evidence="3" type="ORF">L211DRAFT_641266</name>
</gene>
<evidence type="ECO:0000313" key="3">
    <source>
        <dbReference type="EMBL" id="RPB19265.1"/>
    </source>
</evidence>
<dbReference type="EMBL" id="ML121594">
    <property type="protein sequence ID" value="RPB19265.1"/>
    <property type="molecule type" value="Genomic_DNA"/>
</dbReference>
<reference evidence="3 4" key="1">
    <citation type="journal article" date="2018" name="Nat. Ecol. Evol.">
        <title>Pezizomycetes genomes reveal the molecular basis of ectomycorrhizal truffle lifestyle.</title>
        <authorList>
            <person name="Murat C."/>
            <person name="Payen T."/>
            <person name="Noel B."/>
            <person name="Kuo A."/>
            <person name="Morin E."/>
            <person name="Chen J."/>
            <person name="Kohler A."/>
            <person name="Krizsan K."/>
            <person name="Balestrini R."/>
            <person name="Da Silva C."/>
            <person name="Montanini B."/>
            <person name="Hainaut M."/>
            <person name="Levati E."/>
            <person name="Barry K.W."/>
            <person name="Belfiori B."/>
            <person name="Cichocki N."/>
            <person name="Clum A."/>
            <person name="Dockter R.B."/>
            <person name="Fauchery L."/>
            <person name="Guy J."/>
            <person name="Iotti M."/>
            <person name="Le Tacon F."/>
            <person name="Lindquist E.A."/>
            <person name="Lipzen A."/>
            <person name="Malagnac F."/>
            <person name="Mello A."/>
            <person name="Molinier V."/>
            <person name="Miyauchi S."/>
            <person name="Poulain J."/>
            <person name="Riccioni C."/>
            <person name="Rubini A."/>
            <person name="Sitrit Y."/>
            <person name="Splivallo R."/>
            <person name="Traeger S."/>
            <person name="Wang M."/>
            <person name="Zifcakova L."/>
            <person name="Wipf D."/>
            <person name="Zambonelli A."/>
            <person name="Paolocci F."/>
            <person name="Nowrousian M."/>
            <person name="Ottonello S."/>
            <person name="Baldrian P."/>
            <person name="Spatafora J.W."/>
            <person name="Henrissat B."/>
            <person name="Nagy L.G."/>
            <person name="Aury J.M."/>
            <person name="Wincker P."/>
            <person name="Grigoriev I.V."/>
            <person name="Bonfante P."/>
            <person name="Martin F.M."/>
        </authorList>
    </citation>
    <scope>NUCLEOTIDE SEQUENCE [LARGE SCALE GENOMIC DNA]</scope>
    <source>
        <strain evidence="3 4">ATCC MYA-4762</strain>
    </source>
</reference>
<feature type="coiled-coil region" evidence="1">
    <location>
        <begin position="86"/>
        <end position="113"/>
    </location>
</feature>
<feature type="compositionally biased region" description="Polar residues" evidence="2">
    <location>
        <begin position="29"/>
        <end position="47"/>
    </location>
</feature>
<dbReference type="InParanoid" id="A0A3N4LMT0"/>
<accession>A0A3N4LMT0</accession>
<feature type="region of interest" description="Disordered" evidence="2">
    <location>
        <begin position="1"/>
        <end position="51"/>
    </location>
</feature>
<evidence type="ECO:0000313" key="4">
    <source>
        <dbReference type="Proteomes" id="UP000267821"/>
    </source>
</evidence>
<feature type="region of interest" description="Disordered" evidence="2">
    <location>
        <begin position="277"/>
        <end position="330"/>
    </location>
</feature>
<dbReference type="AlphaFoldDB" id="A0A3N4LMT0"/>
<evidence type="ECO:0000256" key="2">
    <source>
        <dbReference type="SAM" id="MobiDB-lite"/>
    </source>
</evidence>
<evidence type="ECO:0000256" key="1">
    <source>
        <dbReference type="SAM" id="Coils"/>
    </source>
</evidence>
<dbReference type="Proteomes" id="UP000267821">
    <property type="component" value="Unassembled WGS sequence"/>
</dbReference>
<protein>
    <submittedName>
        <fullName evidence="3">Uncharacterized protein</fullName>
    </submittedName>
</protein>
<keyword evidence="4" id="KW-1185">Reference proteome</keyword>
<feature type="compositionally biased region" description="Basic and acidic residues" evidence="2">
    <location>
        <begin position="312"/>
        <end position="329"/>
    </location>
</feature>
<keyword evidence="1" id="KW-0175">Coiled coil</keyword>
<organism evidence="3 4">
    <name type="scientific">Terfezia boudieri ATCC MYA-4762</name>
    <dbReference type="NCBI Taxonomy" id="1051890"/>
    <lineage>
        <taxon>Eukaryota</taxon>
        <taxon>Fungi</taxon>
        <taxon>Dikarya</taxon>
        <taxon>Ascomycota</taxon>
        <taxon>Pezizomycotina</taxon>
        <taxon>Pezizomycetes</taxon>
        <taxon>Pezizales</taxon>
        <taxon>Pezizaceae</taxon>
        <taxon>Terfezia</taxon>
    </lineage>
</organism>
<proteinExistence type="predicted"/>
<name>A0A3N4LMT0_9PEZI</name>
<feature type="coiled-coil region" evidence="1">
    <location>
        <begin position="144"/>
        <end position="199"/>
    </location>
</feature>